<dbReference type="CDD" id="cd06223">
    <property type="entry name" value="PRTases_typeI"/>
    <property type="match status" value="1"/>
</dbReference>
<evidence type="ECO:0000313" key="3">
    <source>
        <dbReference type="Proteomes" id="UP001198962"/>
    </source>
</evidence>
<name>A0AAE3DJI1_9FIRM</name>
<proteinExistence type="inferred from homology"/>
<dbReference type="RefSeq" id="WP_308450867.1">
    <property type="nucleotide sequence ID" value="NZ_JAJEPU010000009.1"/>
</dbReference>
<organism evidence="2 3">
    <name type="scientific">Brotaphodocola catenula</name>
    <dbReference type="NCBI Taxonomy" id="2885361"/>
    <lineage>
        <taxon>Bacteria</taxon>
        <taxon>Bacillati</taxon>
        <taxon>Bacillota</taxon>
        <taxon>Clostridia</taxon>
        <taxon>Lachnospirales</taxon>
        <taxon>Lachnospiraceae</taxon>
        <taxon>Brotaphodocola</taxon>
    </lineage>
</organism>
<dbReference type="InterPro" id="IPR029057">
    <property type="entry name" value="PRTase-like"/>
</dbReference>
<dbReference type="AlphaFoldDB" id="A0AAE3DJI1"/>
<dbReference type="PANTHER" id="PTHR47505">
    <property type="entry name" value="DNA UTILIZATION PROTEIN YHGH"/>
    <property type="match status" value="1"/>
</dbReference>
<comment type="caution">
    <text evidence="2">The sequence shown here is derived from an EMBL/GenBank/DDBJ whole genome shotgun (WGS) entry which is preliminary data.</text>
</comment>
<accession>A0AAE3DJI1</accession>
<dbReference type="Gene3D" id="3.40.50.2020">
    <property type="match status" value="1"/>
</dbReference>
<dbReference type="InterPro" id="IPR051910">
    <property type="entry name" value="ComF/GntX_DNA_util-trans"/>
</dbReference>
<keyword evidence="3" id="KW-1185">Reference proteome</keyword>
<sequence length="406" mass="46390">MYRCITELKALVIDVDSFENINICEWDEIISSYNCLFLTSVSETQKKLKERFGLKTILGMKEYLAKWAPTPVLHMYALKALNVQTTELAYVSCNILFLRRALTFCSGTIWITNHVGYEDISTSPDILCPDFLYFKNHLKLGIGGYVGESIVSGKGDRNRLMVAVMLEKQPELRMRVLGRYYSYTHYMSQKHLYSSAVFLNKNPSSKAFGVYNDTFLKLYEGAIHGIMKHTDVYGVCSVPPHLGEKNRFHMILDQIENDCNIKNLENQFRCIREYPKQKGRSSADRQENISGVFAYDGRLDGKTVIILDDVVTTGATIKECAKVMYQAGAKLVLPIVLAVNQYPGNYWSSEQPDVLCPKCGMPMKLLINSKTKKFFYSCTRCKTVKDFEVGWKEFCSTVNKQIFETE</sequence>
<dbReference type="InterPro" id="IPR000836">
    <property type="entry name" value="PRTase_dom"/>
</dbReference>
<comment type="similarity">
    <text evidence="1">Belongs to the ComF/GntX family.</text>
</comment>
<dbReference type="Proteomes" id="UP001198962">
    <property type="component" value="Unassembled WGS sequence"/>
</dbReference>
<gene>
    <name evidence="2" type="ORF">LKD32_04470</name>
</gene>
<evidence type="ECO:0008006" key="4">
    <source>
        <dbReference type="Google" id="ProtNLM"/>
    </source>
</evidence>
<dbReference type="EMBL" id="JAJEPU010000009">
    <property type="protein sequence ID" value="MCC2164147.1"/>
    <property type="molecule type" value="Genomic_DNA"/>
</dbReference>
<dbReference type="SUPFAM" id="SSF53271">
    <property type="entry name" value="PRTase-like"/>
    <property type="match status" value="1"/>
</dbReference>
<evidence type="ECO:0000313" key="2">
    <source>
        <dbReference type="EMBL" id="MCC2164147.1"/>
    </source>
</evidence>
<protein>
    <recommendedName>
        <fullName evidence="4">Phosphoribosyltransferase domain-containing protein</fullName>
    </recommendedName>
</protein>
<reference evidence="2" key="1">
    <citation type="submission" date="2021-10" db="EMBL/GenBank/DDBJ databases">
        <title>Anaerobic single-cell dispensing facilitates the cultivation of human gut bacteria.</title>
        <authorList>
            <person name="Afrizal A."/>
        </authorList>
    </citation>
    <scope>NUCLEOTIDE SEQUENCE</scope>
    <source>
        <strain evidence="2">CLA-AA-H274</strain>
    </source>
</reference>
<dbReference type="PANTHER" id="PTHR47505:SF1">
    <property type="entry name" value="DNA UTILIZATION PROTEIN YHGH"/>
    <property type="match status" value="1"/>
</dbReference>
<evidence type="ECO:0000256" key="1">
    <source>
        <dbReference type="ARBA" id="ARBA00008007"/>
    </source>
</evidence>